<dbReference type="Proteomes" id="UP000754883">
    <property type="component" value="Unassembled WGS sequence"/>
</dbReference>
<name>A0A9N9UFJ7_9HYPO</name>
<protein>
    <recommendedName>
        <fullName evidence="4">Zn(2)-C6 fungal-type domain-containing protein</fullName>
    </recommendedName>
</protein>
<evidence type="ECO:0000313" key="2">
    <source>
        <dbReference type="EMBL" id="CAG9988298.1"/>
    </source>
</evidence>
<organism evidence="2 3">
    <name type="scientific">Clonostachys byssicola</name>
    <dbReference type="NCBI Taxonomy" id="160290"/>
    <lineage>
        <taxon>Eukaryota</taxon>
        <taxon>Fungi</taxon>
        <taxon>Dikarya</taxon>
        <taxon>Ascomycota</taxon>
        <taxon>Pezizomycotina</taxon>
        <taxon>Sordariomycetes</taxon>
        <taxon>Hypocreomycetidae</taxon>
        <taxon>Hypocreales</taxon>
        <taxon>Bionectriaceae</taxon>
        <taxon>Clonostachys</taxon>
    </lineage>
</organism>
<feature type="compositionally biased region" description="Basic and acidic residues" evidence="1">
    <location>
        <begin position="73"/>
        <end position="83"/>
    </location>
</feature>
<evidence type="ECO:0000256" key="1">
    <source>
        <dbReference type="SAM" id="MobiDB-lite"/>
    </source>
</evidence>
<reference evidence="2" key="1">
    <citation type="submission" date="2021-10" db="EMBL/GenBank/DDBJ databases">
        <authorList>
            <person name="Piombo E."/>
        </authorList>
    </citation>
    <scope>NUCLEOTIDE SEQUENCE</scope>
</reference>
<dbReference type="AlphaFoldDB" id="A0A9N9UFJ7"/>
<dbReference type="OrthoDB" id="4356994at2759"/>
<gene>
    <name evidence="2" type="ORF">CBYS24578_00016528</name>
</gene>
<sequence>MSAVRQKRQSCEACRKGTGCSRCVKLGLTCKFHDKGIPGRPRKWSLIETRGLDNHRQNIQQAYGRDGQDTALETDRSSDHMSDGRNSYQQDLDLRQNSEQAPSAAVFAQKSLVATSSSTDLWPATQQEWTLREADQLGLSYHDFEGLPPLLDFNTSEQLDSLPLDPFQACLFNYADGAASAERSSNASATPDAPPPQQQHEACDCARRVFEVIRLLKSGPVSHNTVRTLRLGADLVEKLLKCVICYDVSSPPRNTLQNVLLLGRLSLEVTNGYQNYVRWLKDHCSGLSERGMDDTVYLMPGADASSALGFKISSDKFYDLVVGGLKSDAERLLDLGRQFAVRQHNRHLVGHEACPDPEGRCLKEEKDHDAAPDLLDVCPQSPAARVLTPCYQIVDEVRSKIKQFKDAVT</sequence>
<keyword evidence="3" id="KW-1185">Reference proteome</keyword>
<proteinExistence type="predicted"/>
<dbReference type="EMBL" id="CABFNO020001448">
    <property type="protein sequence ID" value="CAG9988298.1"/>
    <property type="molecule type" value="Genomic_DNA"/>
</dbReference>
<comment type="caution">
    <text evidence="2">The sequence shown here is derived from an EMBL/GenBank/DDBJ whole genome shotgun (WGS) entry which is preliminary data.</text>
</comment>
<accession>A0A9N9UFJ7</accession>
<feature type="region of interest" description="Disordered" evidence="1">
    <location>
        <begin position="61"/>
        <end position="87"/>
    </location>
</feature>
<evidence type="ECO:0008006" key="4">
    <source>
        <dbReference type="Google" id="ProtNLM"/>
    </source>
</evidence>
<evidence type="ECO:0000313" key="3">
    <source>
        <dbReference type="Proteomes" id="UP000754883"/>
    </source>
</evidence>